<keyword evidence="7" id="KW-1185">Reference proteome</keyword>
<dbReference type="EMBL" id="BKCN01000001">
    <property type="protein sequence ID" value="GER02575.1"/>
    <property type="molecule type" value="Genomic_DNA"/>
</dbReference>
<reference evidence="6 7" key="1">
    <citation type="submission" date="2019-09" db="EMBL/GenBank/DDBJ databases">
        <title>NBRP : Genome information of microbial organism related human and environment.</title>
        <authorList>
            <person name="Hattori M."/>
            <person name="Oshima K."/>
            <person name="Inaba H."/>
            <person name="Suda W."/>
            <person name="Sakamoto M."/>
            <person name="Iino T."/>
            <person name="Kitahara M."/>
            <person name="Oshida Y."/>
            <person name="Iida T."/>
            <person name="Kudo T."/>
            <person name="Itoh T."/>
            <person name="Ohkuma M."/>
        </authorList>
    </citation>
    <scope>NUCLEOTIDE SEQUENCE [LARGE SCALE GENOMIC DNA]</scope>
    <source>
        <strain evidence="6 7">Q-1</strain>
    </source>
</reference>
<evidence type="ECO:0000313" key="7">
    <source>
        <dbReference type="Proteomes" id="UP000324996"/>
    </source>
</evidence>
<dbReference type="AlphaFoldDB" id="A0A5A7N4D3"/>
<dbReference type="PANTHER" id="PTHR47359">
    <property type="entry name" value="PEPTIDOGLYCAN DL-ENDOPEPTIDASE CWLO"/>
    <property type="match status" value="1"/>
</dbReference>
<dbReference type="InterPro" id="IPR038765">
    <property type="entry name" value="Papain-like_cys_pep_sf"/>
</dbReference>
<dbReference type="PROSITE" id="PS51935">
    <property type="entry name" value="NLPC_P60"/>
    <property type="match status" value="1"/>
</dbReference>
<dbReference type="InterPro" id="IPR000064">
    <property type="entry name" value="NLP_P60_dom"/>
</dbReference>
<dbReference type="GO" id="GO:0006508">
    <property type="term" value="P:proteolysis"/>
    <property type="evidence" value="ECO:0007669"/>
    <property type="project" value="UniProtKB-KW"/>
</dbReference>
<accession>A0A5A7N4D3</accession>
<dbReference type="Pfam" id="PF00877">
    <property type="entry name" value="NLPC_P60"/>
    <property type="match status" value="1"/>
</dbReference>
<sequence length="177" mass="19455">MKSPVLGLLPMTSLLSLDDLSACGRFYHVVECDGWISTRHVAPLDGPYEDAVLVAERFYDVPYLWGGKTASGIDCSGLVQVSMARAGFDLPRDSDLQYQAILAKGWSPQSLETARRGDLAFFPGHVGIMLDQETLLHANATFMAVTANPIEDVIRWVGKHHEAPFRGLFRPPKPAES</sequence>
<name>A0A5A7N4D3_9PROT</name>
<comment type="caution">
    <text evidence="6">The sequence shown here is derived from an EMBL/GenBank/DDBJ whole genome shotgun (WGS) entry which is preliminary data.</text>
</comment>
<dbReference type="PANTHER" id="PTHR47359:SF3">
    <property type="entry name" value="NLP_P60 DOMAIN-CONTAINING PROTEIN-RELATED"/>
    <property type="match status" value="1"/>
</dbReference>
<dbReference type="InterPro" id="IPR051794">
    <property type="entry name" value="PG_Endopeptidase_C40"/>
</dbReference>
<gene>
    <name evidence="6" type="ORF">JCM17846_02570</name>
</gene>
<organism evidence="6 7">
    <name type="scientific">Iodidimonas nitroreducens</name>
    <dbReference type="NCBI Taxonomy" id="1236968"/>
    <lineage>
        <taxon>Bacteria</taxon>
        <taxon>Pseudomonadati</taxon>
        <taxon>Pseudomonadota</taxon>
        <taxon>Alphaproteobacteria</taxon>
        <taxon>Iodidimonadales</taxon>
        <taxon>Iodidimonadaceae</taxon>
        <taxon>Iodidimonas</taxon>
    </lineage>
</organism>
<dbReference type="GO" id="GO:0008234">
    <property type="term" value="F:cysteine-type peptidase activity"/>
    <property type="evidence" value="ECO:0007669"/>
    <property type="project" value="UniProtKB-KW"/>
</dbReference>
<evidence type="ECO:0000259" key="5">
    <source>
        <dbReference type="PROSITE" id="PS51935"/>
    </source>
</evidence>
<dbReference type="SUPFAM" id="SSF54001">
    <property type="entry name" value="Cysteine proteinases"/>
    <property type="match status" value="1"/>
</dbReference>
<comment type="similarity">
    <text evidence="1">Belongs to the peptidase C40 family.</text>
</comment>
<protein>
    <recommendedName>
        <fullName evidence="5">NlpC/P60 domain-containing protein</fullName>
    </recommendedName>
</protein>
<keyword evidence="3" id="KW-0378">Hydrolase</keyword>
<feature type="domain" description="NlpC/P60" evidence="5">
    <location>
        <begin position="45"/>
        <end position="167"/>
    </location>
</feature>
<proteinExistence type="inferred from homology"/>
<evidence type="ECO:0000256" key="1">
    <source>
        <dbReference type="ARBA" id="ARBA00007074"/>
    </source>
</evidence>
<dbReference type="Proteomes" id="UP000324996">
    <property type="component" value="Unassembled WGS sequence"/>
</dbReference>
<evidence type="ECO:0000256" key="2">
    <source>
        <dbReference type="ARBA" id="ARBA00022670"/>
    </source>
</evidence>
<evidence type="ECO:0000256" key="4">
    <source>
        <dbReference type="ARBA" id="ARBA00022807"/>
    </source>
</evidence>
<dbReference type="RefSeq" id="WP_150006689.1">
    <property type="nucleotide sequence ID" value="NZ_BKCN01000001.1"/>
</dbReference>
<evidence type="ECO:0000256" key="3">
    <source>
        <dbReference type="ARBA" id="ARBA00022801"/>
    </source>
</evidence>
<dbReference type="Gene3D" id="3.90.1720.10">
    <property type="entry name" value="endopeptidase domain like (from Nostoc punctiforme)"/>
    <property type="match status" value="1"/>
</dbReference>
<keyword evidence="4" id="KW-0788">Thiol protease</keyword>
<keyword evidence="2" id="KW-0645">Protease</keyword>
<evidence type="ECO:0000313" key="6">
    <source>
        <dbReference type="EMBL" id="GER02575.1"/>
    </source>
</evidence>